<protein>
    <submittedName>
        <fullName evidence="2">Uncharacterized protein</fullName>
    </submittedName>
</protein>
<feature type="compositionally biased region" description="Polar residues" evidence="1">
    <location>
        <begin position="266"/>
        <end position="280"/>
    </location>
</feature>
<evidence type="ECO:0000313" key="2">
    <source>
        <dbReference type="EMBL" id="CAF9918870.1"/>
    </source>
</evidence>
<comment type="caution">
    <text evidence="2">The sequence shown here is derived from an EMBL/GenBank/DDBJ whole genome shotgun (WGS) entry which is preliminary data.</text>
</comment>
<dbReference type="EMBL" id="CAJPDT010000021">
    <property type="protein sequence ID" value="CAF9918870.1"/>
    <property type="molecule type" value="Genomic_DNA"/>
</dbReference>
<evidence type="ECO:0000313" key="3">
    <source>
        <dbReference type="Proteomes" id="UP000664534"/>
    </source>
</evidence>
<sequence>MTPTYEEAHLAKGLMSYMAQISEKSSSRADKKIAESIELKTFLFYLSERVPSVLDKLLRSASRKCEEALRVEREARIGRKRVAPPNGNEDHAKRVQMLHPTEEETGPSKRDGELDLTAQPRDSNILACDTGIFIKQESGQESFKWTDMRNDTLVVSDSEEDDDNDGELLPTSPHKVPVQLTGHVNSGNSNPGMSVGEHIFVQQMLQEAQMHVRDDTPERDDIVEQDDTPEWDDTPEQDDTSERIRLLESEIRTPSSDSQYPEIVTARTSASEQDGQSSIVDSDEDGNAKPTEKESSSVATTSIRGRQGDDAVPLPTEYQIEVGLSMQTPAIEAHVKTFCLTLKPSAFRAHFDIHNELSKVLDKTRLLDFYIVGRDLSQYLENREKMPGKKLQARTVWNMSDPGEILDSLQTVKTNTADSKIHRAYGQEMLYKSVNDAVARGYKSSISGYCFDHSAILDELARKKAGSVSQAEVDRMISSYLYEYLAGQKWSEVIDWFDGSGIVLVFVTAGIGSHFVEQKWTRYQRNCLKHIAGLLHSIRGMVKTLGSDALKLYCRHGCLSNDHIDRVKAAEFTRPDTNESEDESDDESD</sequence>
<organism evidence="2 3">
    <name type="scientific">Imshaugia aleurites</name>
    <dbReference type="NCBI Taxonomy" id="172621"/>
    <lineage>
        <taxon>Eukaryota</taxon>
        <taxon>Fungi</taxon>
        <taxon>Dikarya</taxon>
        <taxon>Ascomycota</taxon>
        <taxon>Pezizomycotina</taxon>
        <taxon>Lecanoromycetes</taxon>
        <taxon>OSLEUM clade</taxon>
        <taxon>Lecanoromycetidae</taxon>
        <taxon>Lecanorales</taxon>
        <taxon>Lecanorineae</taxon>
        <taxon>Parmeliaceae</taxon>
        <taxon>Imshaugia</taxon>
    </lineage>
</organism>
<feature type="compositionally biased region" description="Basic and acidic residues" evidence="1">
    <location>
        <begin position="100"/>
        <end position="113"/>
    </location>
</feature>
<feature type="compositionally biased region" description="Basic and acidic residues" evidence="1">
    <location>
        <begin position="211"/>
        <end position="222"/>
    </location>
</feature>
<dbReference type="AlphaFoldDB" id="A0A8H3F871"/>
<keyword evidence="3" id="KW-1185">Reference proteome</keyword>
<dbReference type="Proteomes" id="UP000664534">
    <property type="component" value="Unassembled WGS sequence"/>
</dbReference>
<proteinExistence type="predicted"/>
<feature type="region of interest" description="Disordered" evidence="1">
    <location>
        <begin position="156"/>
        <end position="177"/>
    </location>
</feature>
<feature type="region of interest" description="Disordered" evidence="1">
    <location>
        <begin position="211"/>
        <end position="242"/>
    </location>
</feature>
<feature type="compositionally biased region" description="Acidic residues" evidence="1">
    <location>
        <begin position="223"/>
        <end position="239"/>
    </location>
</feature>
<feature type="compositionally biased region" description="Acidic residues" evidence="1">
    <location>
        <begin position="157"/>
        <end position="166"/>
    </location>
</feature>
<accession>A0A8H3F871</accession>
<gene>
    <name evidence="2" type="ORF">IMSHALPRED_004455</name>
</gene>
<evidence type="ECO:0000256" key="1">
    <source>
        <dbReference type="SAM" id="MobiDB-lite"/>
    </source>
</evidence>
<name>A0A8H3F871_9LECA</name>
<feature type="region of interest" description="Disordered" evidence="1">
    <location>
        <begin position="81"/>
        <end position="121"/>
    </location>
</feature>
<dbReference type="OrthoDB" id="5361683at2759"/>
<feature type="compositionally biased region" description="Basic and acidic residues" evidence="1">
    <location>
        <begin position="286"/>
        <end position="295"/>
    </location>
</feature>
<feature type="region of interest" description="Disordered" evidence="1">
    <location>
        <begin position="266"/>
        <end position="311"/>
    </location>
</feature>
<reference evidence="2" key="1">
    <citation type="submission" date="2021-03" db="EMBL/GenBank/DDBJ databases">
        <authorList>
            <person name="Tagirdzhanova G."/>
        </authorList>
    </citation>
    <scope>NUCLEOTIDE SEQUENCE</scope>
</reference>